<dbReference type="Gene3D" id="3.40.50.300">
    <property type="entry name" value="P-loop containing nucleotide triphosphate hydrolases"/>
    <property type="match status" value="1"/>
</dbReference>
<gene>
    <name evidence="1" type="ORF">BEL07_19000</name>
</gene>
<keyword evidence="2" id="KW-1185">Reference proteome</keyword>
<organism evidence="1 2">
    <name type="scientific">Mycolicibacterium grossiae</name>
    <dbReference type="NCBI Taxonomy" id="1552759"/>
    <lineage>
        <taxon>Bacteria</taxon>
        <taxon>Bacillati</taxon>
        <taxon>Actinomycetota</taxon>
        <taxon>Actinomycetes</taxon>
        <taxon>Mycobacteriales</taxon>
        <taxon>Mycobacteriaceae</taxon>
        <taxon>Mycolicibacterium</taxon>
    </lineage>
</organism>
<evidence type="ECO:0000313" key="1">
    <source>
        <dbReference type="EMBL" id="OFJ52168.1"/>
    </source>
</evidence>
<dbReference type="Proteomes" id="UP000178953">
    <property type="component" value="Unassembled WGS sequence"/>
</dbReference>
<reference evidence="1 2" key="1">
    <citation type="submission" date="2016-09" db="EMBL/GenBank/DDBJ databases">
        <title>genome sequence of Mycobacterium sp. 739 SCH.</title>
        <authorList>
            <person name="Greninger A.L."/>
            <person name="Qin X."/>
            <person name="Jerome K."/>
            <person name="Vora S."/>
            <person name="Quinn K."/>
        </authorList>
    </citation>
    <scope>NUCLEOTIDE SEQUENCE [LARGE SCALE GENOMIC DNA]</scope>
    <source>
        <strain evidence="1 2">SCH</strain>
    </source>
</reference>
<comment type="caution">
    <text evidence="1">The sequence shown here is derived from an EMBL/GenBank/DDBJ whole genome shotgun (WGS) entry which is preliminary data.</text>
</comment>
<proteinExistence type="predicted"/>
<dbReference type="SUPFAM" id="SSF52540">
    <property type="entry name" value="P-loop containing nucleoside triphosphate hydrolases"/>
    <property type="match status" value="1"/>
</dbReference>
<sequence>MRVTDEVVFIGGPSGVGKSSVGLEMHAQLSAAGVSHCVIDGDFLDMAHPAPWEHGLAERNLAAIWANYRALGYTRLIYTNTVSVLPTIMQALLQAMGGDLEVVAVLLTCTEDTARQRLGEREKGSTLNPHIGASRQMAATLEANCPPTVHRVATDTRSIQSVAADVIRLTAWPPD</sequence>
<dbReference type="AlphaFoldDB" id="A0A1E8Q0S1"/>
<dbReference type="InterPro" id="IPR027417">
    <property type="entry name" value="P-loop_NTPase"/>
</dbReference>
<evidence type="ECO:0008006" key="3">
    <source>
        <dbReference type="Google" id="ProtNLM"/>
    </source>
</evidence>
<evidence type="ECO:0000313" key="2">
    <source>
        <dbReference type="Proteomes" id="UP000178953"/>
    </source>
</evidence>
<dbReference type="EMBL" id="MCHX01000046">
    <property type="protein sequence ID" value="OFJ52168.1"/>
    <property type="molecule type" value="Genomic_DNA"/>
</dbReference>
<protein>
    <recommendedName>
        <fullName evidence="3">Adenylyl-sulfate kinase</fullName>
    </recommendedName>
</protein>
<accession>A0A1E8Q0S1</accession>
<name>A0A1E8Q0S1_9MYCO</name>